<name>Q2QVT6_ORYSJ</name>
<sequence>MEQQAHTASTRDLYARHRDQDFAHAVVECNRVVVDASTTIQHLGTGIAGFVRHSPPRLPQLTRVSSSMCRLCSIRDDIGRSLLAGVTVSVLVSCVGLALCAVLAGCRDFVTGSQHVTAGSTKPWTLPGHRRSTGGLPPCTSTSATSTSRIPQRTSLVPHSWEFSHP</sequence>
<keyword evidence="2" id="KW-1133">Transmembrane helix</keyword>
<gene>
    <name evidence="3" type="ordered locus">LOC_Os12g11700</name>
</gene>
<feature type="region of interest" description="Disordered" evidence="1">
    <location>
        <begin position="120"/>
        <end position="151"/>
    </location>
</feature>
<reference evidence="3" key="1">
    <citation type="journal article" date="2005" name="BMC Biol.">
        <title>The sequence of rice chromosomes 11 and 12, rich in disease resistance genes and recent gene duplications.</title>
        <authorList>
            <consortium name="The rice chromosomes 11 and 12 sequencing consortia"/>
        </authorList>
    </citation>
    <scope>NUCLEOTIDE SEQUENCE [LARGE SCALE GENOMIC DNA]</scope>
</reference>
<evidence type="ECO:0000256" key="2">
    <source>
        <dbReference type="SAM" id="Phobius"/>
    </source>
</evidence>
<proteinExistence type="predicted"/>
<feature type="transmembrane region" description="Helical" evidence="2">
    <location>
        <begin position="82"/>
        <end position="104"/>
    </location>
</feature>
<dbReference type="EMBL" id="DP000011">
    <property type="protein sequence ID" value="ABA96223.1"/>
    <property type="molecule type" value="Genomic_DNA"/>
</dbReference>
<keyword evidence="2" id="KW-0812">Transmembrane</keyword>
<keyword evidence="2" id="KW-0472">Membrane</keyword>
<evidence type="ECO:0000256" key="1">
    <source>
        <dbReference type="SAM" id="MobiDB-lite"/>
    </source>
</evidence>
<reference evidence="3" key="2">
    <citation type="submission" date="2005-04" db="EMBL/GenBank/DDBJ databases">
        <authorList>
            <person name="Buell C.R."/>
            <person name="Wing R.A."/>
            <person name="McCombie W.A."/>
            <person name="Ouyang S."/>
        </authorList>
    </citation>
    <scope>NUCLEOTIDE SEQUENCE</scope>
</reference>
<protein>
    <submittedName>
        <fullName evidence="3">Uncharacterized protein</fullName>
    </submittedName>
</protein>
<dbReference type="AlphaFoldDB" id="Q2QVT6"/>
<evidence type="ECO:0000313" key="3">
    <source>
        <dbReference type="EMBL" id="ABA96223.1"/>
    </source>
</evidence>
<accession>Q2QVT6</accession>
<organism evidence="3">
    <name type="scientific">Oryza sativa subsp. japonica</name>
    <name type="common">Rice</name>
    <dbReference type="NCBI Taxonomy" id="39947"/>
    <lineage>
        <taxon>Eukaryota</taxon>
        <taxon>Viridiplantae</taxon>
        <taxon>Streptophyta</taxon>
        <taxon>Embryophyta</taxon>
        <taxon>Tracheophyta</taxon>
        <taxon>Spermatophyta</taxon>
        <taxon>Magnoliopsida</taxon>
        <taxon>Liliopsida</taxon>
        <taxon>Poales</taxon>
        <taxon>Poaceae</taxon>
        <taxon>BOP clade</taxon>
        <taxon>Oryzoideae</taxon>
        <taxon>Oryzeae</taxon>
        <taxon>Oryzinae</taxon>
        <taxon>Oryza</taxon>
        <taxon>Oryza sativa</taxon>
    </lineage>
</organism>
<reference evidence="3" key="3">
    <citation type="submission" date="2006-01" db="EMBL/GenBank/DDBJ databases">
        <authorList>
            <person name="Buell R."/>
        </authorList>
    </citation>
    <scope>NUCLEOTIDE SEQUENCE</scope>
</reference>